<evidence type="ECO:0000259" key="2">
    <source>
        <dbReference type="PROSITE" id="PS51767"/>
    </source>
</evidence>
<keyword evidence="1" id="KW-0732">Signal</keyword>
<dbReference type="EMBL" id="JABANM010022053">
    <property type="protein sequence ID" value="KAF4720190.1"/>
    <property type="molecule type" value="Genomic_DNA"/>
</dbReference>
<feature type="chain" id="PRO_5033594453" description="Peptidase A1 domain-containing protein" evidence="1">
    <location>
        <begin position="23"/>
        <end position="394"/>
    </location>
</feature>
<dbReference type="Proteomes" id="UP000553632">
    <property type="component" value="Unassembled WGS sequence"/>
</dbReference>
<dbReference type="Gene3D" id="2.40.70.10">
    <property type="entry name" value="Acid Proteases"/>
    <property type="match status" value="1"/>
</dbReference>
<dbReference type="Pfam" id="PF00026">
    <property type="entry name" value="Asp"/>
    <property type="match status" value="1"/>
</dbReference>
<keyword evidence="5" id="KW-1185">Reference proteome</keyword>
<dbReference type="Proteomes" id="UP000574390">
    <property type="component" value="Unassembled WGS sequence"/>
</dbReference>
<dbReference type="InterPro" id="IPR021109">
    <property type="entry name" value="Peptidase_aspartic_dom_sf"/>
</dbReference>
<protein>
    <recommendedName>
        <fullName evidence="2">Peptidase A1 domain-containing protein</fullName>
    </recommendedName>
</protein>
<proteinExistence type="predicted"/>
<feature type="signal peptide" evidence="1">
    <location>
        <begin position="1"/>
        <end position="22"/>
    </location>
</feature>
<sequence length="394" mass="43583">MVLALAAMLLAATPNAYWRALALHPEAQVKTVKLPVQNGLVRVSVDGQEVDLLLDSGYYDITVIDGHWYERTYGEGACKKLGSGCYFCPQEAPCDFDSKSGVSTMKMAGNTTMEAIHRSGRLELGGHVATGISFRVCRAVHVNKGSTIFGLFGISMLPKGSSLFKFAPNALSVMEFLMNRSLIGRLSYSLRTNTTQSSDFVSGEIALGDTIDESEAAKYIFPEFTSSPKTQQALPTVWVSSVKLLDANDNLLRTEGSTLRNPSSYQALLDTGTSDILLSQPELLEDISYKIRMNLKNKGYTEERVNQMWRRGTRFLRVEEEAFPSLPVLEFRLGYGSKSTSLKIPPKHYCINKRKGVLLLKIGEAKSSILGTPLFRAYSVHVDFTDHRIALLEN</sequence>
<evidence type="ECO:0000313" key="5">
    <source>
        <dbReference type="Proteomes" id="UP000553632"/>
    </source>
</evidence>
<accession>A0A7J6RKF2</accession>
<dbReference type="PROSITE" id="PS51767">
    <property type="entry name" value="PEPTIDASE_A1"/>
    <property type="match status" value="1"/>
</dbReference>
<dbReference type="GO" id="GO:0006508">
    <property type="term" value="P:proteolysis"/>
    <property type="evidence" value="ECO:0007669"/>
    <property type="project" value="InterPro"/>
</dbReference>
<feature type="domain" description="Peptidase A1" evidence="2">
    <location>
        <begin position="37"/>
        <end position="392"/>
    </location>
</feature>
<dbReference type="AlphaFoldDB" id="A0A7J6RKF2"/>
<dbReference type="PROSITE" id="PS00141">
    <property type="entry name" value="ASP_PROTEASE"/>
    <property type="match status" value="1"/>
</dbReference>
<name>A0A7J6RKF2_PEROL</name>
<dbReference type="GO" id="GO:0004190">
    <property type="term" value="F:aspartic-type endopeptidase activity"/>
    <property type="evidence" value="ECO:0007669"/>
    <property type="project" value="InterPro"/>
</dbReference>
<gene>
    <name evidence="4" type="ORF">FOZ62_007312</name>
    <name evidence="3" type="ORF">FOZ63_008537</name>
</gene>
<evidence type="ECO:0000313" key="6">
    <source>
        <dbReference type="Proteomes" id="UP000574390"/>
    </source>
</evidence>
<dbReference type="InterPro" id="IPR033121">
    <property type="entry name" value="PEPTIDASE_A1"/>
</dbReference>
<dbReference type="EMBL" id="JABANO010039429">
    <property type="protein sequence ID" value="KAF4692991.1"/>
    <property type="molecule type" value="Genomic_DNA"/>
</dbReference>
<evidence type="ECO:0000256" key="1">
    <source>
        <dbReference type="SAM" id="SignalP"/>
    </source>
</evidence>
<reference evidence="5 6" key="1">
    <citation type="submission" date="2020-04" db="EMBL/GenBank/DDBJ databases">
        <title>Perkinsus olseni comparative genomics.</title>
        <authorList>
            <person name="Bogema D.R."/>
        </authorList>
    </citation>
    <scope>NUCLEOTIDE SEQUENCE [LARGE SCALE GENOMIC DNA]</scope>
    <source>
        <strain evidence="4">ATCC PRA-205</strain>
        <strain evidence="3 5">ATCC PRA-207</strain>
    </source>
</reference>
<evidence type="ECO:0000313" key="3">
    <source>
        <dbReference type="EMBL" id="KAF4692991.1"/>
    </source>
</evidence>
<comment type="caution">
    <text evidence="4">The sequence shown here is derived from an EMBL/GenBank/DDBJ whole genome shotgun (WGS) entry which is preliminary data.</text>
</comment>
<dbReference type="InterPro" id="IPR001969">
    <property type="entry name" value="Aspartic_peptidase_AS"/>
</dbReference>
<evidence type="ECO:0000313" key="4">
    <source>
        <dbReference type="EMBL" id="KAF4720190.1"/>
    </source>
</evidence>
<organism evidence="4 6">
    <name type="scientific">Perkinsus olseni</name>
    <name type="common">Perkinsus atlanticus</name>
    <dbReference type="NCBI Taxonomy" id="32597"/>
    <lineage>
        <taxon>Eukaryota</taxon>
        <taxon>Sar</taxon>
        <taxon>Alveolata</taxon>
        <taxon>Perkinsozoa</taxon>
        <taxon>Perkinsea</taxon>
        <taxon>Perkinsida</taxon>
        <taxon>Perkinsidae</taxon>
        <taxon>Perkinsus</taxon>
    </lineage>
</organism>
<dbReference type="SUPFAM" id="SSF50630">
    <property type="entry name" value="Acid proteases"/>
    <property type="match status" value="1"/>
</dbReference>